<accession>A0A0G0SPL1</accession>
<dbReference type="InterPro" id="IPR013766">
    <property type="entry name" value="Thioredoxin_domain"/>
</dbReference>
<dbReference type="SUPFAM" id="SSF52833">
    <property type="entry name" value="Thioredoxin-like"/>
    <property type="match status" value="1"/>
</dbReference>
<dbReference type="PIRSF" id="PIRSF000239">
    <property type="entry name" value="AHPC"/>
    <property type="match status" value="1"/>
</dbReference>
<keyword evidence="4" id="KW-0575">Peroxidase</keyword>
<comment type="function">
    <text evidence="1">Thiol-specific peroxidase that catalyzes the reduction of hydrogen peroxide and organic hydroperoxides to water and alcohols, respectively. Plays a role in cell protection against oxidative stress by detoxifying peroxides and as sensor of hydrogen peroxide-mediated signaling events.</text>
</comment>
<evidence type="ECO:0000256" key="11">
    <source>
        <dbReference type="ARBA" id="ARBA00049091"/>
    </source>
</evidence>
<keyword evidence="7" id="KW-1015">Disulfide bond</keyword>
<comment type="catalytic activity">
    <reaction evidence="11">
        <text>a hydroperoxide + [thioredoxin]-dithiol = an alcohol + [thioredoxin]-disulfide + H2O</text>
        <dbReference type="Rhea" id="RHEA:62620"/>
        <dbReference type="Rhea" id="RHEA-COMP:10698"/>
        <dbReference type="Rhea" id="RHEA-COMP:10700"/>
        <dbReference type="ChEBI" id="CHEBI:15377"/>
        <dbReference type="ChEBI" id="CHEBI:29950"/>
        <dbReference type="ChEBI" id="CHEBI:30879"/>
        <dbReference type="ChEBI" id="CHEBI:35924"/>
        <dbReference type="ChEBI" id="CHEBI:50058"/>
        <dbReference type="EC" id="1.11.1.24"/>
    </reaction>
</comment>
<dbReference type="PATRIC" id="fig|1618553.3.peg.174"/>
<dbReference type="GO" id="GO:0045454">
    <property type="term" value="P:cell redox homeostasis"/>
    <property type="evidence" value="ECO:0007669"/>
    <property type="project" value="TreeGrafter"/>
</dbReference>
<dbReference type="PROSITE" id="PS51352">
    <property type="entry name" value="THIOREDOXIN_2"/>
    <property type="match status" value="1"/>
</dbReference>
<dbReference type="CDD" id="cd03017">
    <property type="entry name" value="PRX_BCP"/>
    <property type="match status" value="1"/>
</dbReference>
<dbReference type="PANTHER" id="PTHR42801:SF4">
    <property type="entry name" value="AHPC_TSA FAMILY PROTEIN"/>
    <property type="match status" value="1"/>
</dbReference>
<evidence type="ECO:0000256" key="6">
    <source>
        <dbReference type="ARBA" id="ARBA00023002"/>
    </source>
</evidence>
<feature type="domain" description="Thioredoxin" evidence="13">
    <location>
        <begin position="1"/>
        <end position="150"/>
    </location>
</feature>
<feature type="active site" description="Cysteine sulfenic acid (-SOH) intermediate; for peroxidase activity" evidence="12">
    <location>
        <position position="39"/>
    </location>
</feature>
<evidence type="ECO:0000256" key="1">
    <source>
        <dbReference type="ARBA" id="ARBA00003330"/>
    </source>
</evidence>
<evidence type="ECO:0000256" key="4">
    <source>
        <dbReference type="ARBA" id="ARBA00022559"/>
    </source>
</evidence>
<dbReference type="GO" id="GO:0008379">
    <property type="term" value="F:thioredoxin peroxidase activity"/>
    <property type="evidence" value="ECO:0007669"/>
    <property type="project" value="TreeGrafter"/>
</dbReference>
<protein>
    <recommendedName>
        <fullName evidence="3">thioredoxin-dependent peroxiredoxin</fullName>
        <ecNumber evidence="3">1.11.1.24</ecNumber>
    </recommendedName>
    <alternativeName>
        <fullName evidence="9">Thioredoxin peroxidase</fullName>
    </alternativeName>
</protein>
<evidence type="ECO:0000313" key="15">
    <source>
        <dbReference type="Proteomes" id="UP000034293"/>
    </source>
</evidence>
<evidence type="ECO:0000256" key="9">
    <source>
        <dbReference type="ARBA" id="ARBA00032824"/>
    </source>
</evidence>
<comment type="similarity">
    <text evidence="10">Belongs to the peroxiredoxin family. BCP/PrxQ subfamily.</text>
</comment>
<evidence type="ECO:0000256" key="12">
    <source>
        <dbReference type="PIRSR" id="PIRSR000239-1"/>
    </source>
</evidence>
<dbReference type="FunFam" id="3.40.30.10:FF:000007">
    <property type="entry name" value="Thioredoxin-dependent thiol peroxidase"/>
    <property type="match status" value="1"/>
</dbReference>
<evidence type="ECO:0000256" key="10">
    <source>
        <dbReference type="ARBA" id="ARBA00038489"/>
    </source>
</evidence>
<dbReference type="Gene3D" id="3.40.30.10">
    <property type="entry name" value="Glutaredoxin"/>
    <property type="match status" value="1"/>
</dbReference>
<evidence type="ECO:0000256" key="8">
    <source>
        <dbReference type="ARBA" id="ARBA00023284"/>
    </source>
</evidence>
<comment type="caution">
    <text evidence="14">The sequence shown here is derived from an EMBL/GenBank/DDBJ whole genome shotgun (WGS) entry which is preliminary data.</text>
</comment>
<dbReference type="GO" id="GO:0005737">
    <property type="term" value="C:cytoplasm"/>
    <property type="evidence" value="ECO:0007669"/>
    <property type="project" value="TreeGrafter"/>
</dbReference>
<dbReference type="PANTHER" id="PTHR42801">
    <property type="entry name" value="THIOREDOXIN-DEPENDENT PEROXIDE REDUCTASE"/>
    <property type="match status" value="1"/>
</dbReference>
<dbReference type="Proteomes" id="UP000034293">
    <property type="component" value="Unassembled WGS sequence"/>
</dbReference>
<reference evidence="14 15" key="1">
    <citation type="journal article" date="2015" name="Nature">
        <title>rRNA introns, odd ribosomes, and small enigmatic genomes across a large radiation of phyla.</title>
        <authorList>
            <person name="Brown C.T."/>
            <person name="Hug L.A."/>
            <person name="Thomas B.C."/>
            <person name="Sharon I."/>
            <person name="Castelle C.J."/>
            <person name="Singh A."/>
            <person name="Wilkins M.J."/>
            <person name="Williams K.H."/>
            <person name="Banfield J.F."/>
        </authorList>
    </citation>
    <scope>NUCLEOTIDE SEQUENCE [LARGE SCALE GENOMIC DNA]</scope>
</reference>
<evidence type="ECO:0000256" key="7">
    <source>
        <dbReference type="ARBA" id="ARBA00023157"/>
    </source>
</evidence>
<dbReference type="InterPro" id="IPR024706">
    <property type="entry name" value="Peroxiredoxin_AhpC-typ"/>
</dbReference>
<dbReference type="NCBIfam" id="NF006960">
    <property type="entry name" value="PRK09437.1"/>
    <property type="match status" value="1"/>
</dbReference>
<proteinExistence type="inferred from homology"/>
<dbReference type="InterPro" id="IPR050924">
    <property type="entry name" value="Peroxiredoxin_BCP/PrxQ"/>
</dbReference>
<sequence length="150" mass="17361">MKATDFTLLDQNGREHSLSDHRGKWVVLYFYPKDDTPGCTKEACTFRDSFHELQKMGVQILGISKDSVASHKKFAEKHNLNFPILSDESKEVIKVYKSWGRKKFMGREFEGTIRNTYLIDPTSEVVKFYEKVNPLTHASEIISDIKDVQK</sequence>
<dbReference type="EMBL" id="LBZA01000009">
    <property type="protein sequence ID" value="KKR64376.1"/>
    <property type="molecule type" value="Genomic_DNA"/>
</dbReference>
<evidence type="ECO:0000256" key="2">
    <source>
        <dbReference type="ARBA" id="ARBA00011245"/>
    </source>
</evidence>
<dbReference type="GO" id="GO:0034599">
    <property type="term" value="P:cellular response to oxidative stress"/>
    <property type="evidence" value="ECO:0007669"/>
    <property type="project" value="TreeGrafter"/>
</dbReference>
<keyword evidence="8" id="KW-0676">Redox-active center</keyword>
<dbReference type="InterPro" id="IPR036249">
    <property type="entry name" value="Thioredoxin-like_sf"/>
</dbReference>
<gene>
    <name evidence="14" type="ORF">UU02_C0009G0025</name>
</gene>
<keyword evidence="5" id="KW-0049">Antioxidant</keyword>
<comment type="subunit">
    <text evidence="2">Monomer.</text>
</comment>
<dbReference type="EC" id="1.11.1.24" evidence="3"/>
<organism evidence="14 15">
    <name type="scientific">Candidatus Woesebacteria bacterium GW2011_GWA1_40_43</name>
    <dbReference type="NCBI Taxonomy" id="1618553"/>
    <lineage>
        <taxon>Bacteria</taxon>
        <taxon>Candidatus Woeseibacteriota</taxon>
    </lineage>
</organism>
<dbReference type="InterPro" id="IPR000866">
    <property type="entry name" value="AhpC/TSA"/>
</dbReference>
<dbReference type="AlphaFoldDB" id="A0A0G0SPL1"/>
<evidence type="ECO:0000313" key="14">
    <source>
        <dbReference type="EMBL" id="KKR64376.1"/>
    </source>
</evidence>
<dbReference type="Pfam" id="PF00578">
    <property type="entry name" value="AhpC-TSA"/>
    <property type="match status" value="1"/>
</dbReference>
<keyword evidence="6" id="KW-0560">Oxidoreductase</keyword>
<evidence type="ECO:0000256" key="3">
    <source>
        <dbReference type="ARBA" id="ARBA00013017"/>
    </source>
</evidence>
<evidence type="ECO:0000259" key="13">
    <source>
        <dbReference type="PROSITE" id="PS51352"/>
    </source>
</evidence>
<name>A0A0G0SPL1_9BACT</name>
<evidence type="ECO:0000256" key="5">
    <source>
        <dbReference type="ARBA" id="ARBA00022862"/>
    </source>
</evidence>